<sequence length="242" mass="25245">MMVKQLSMRPFTTARPRVRCSATATTTAPTKVADLKLWKPINLTKNNLVGAQGGETTRNIDGVVYYVSYDAAKDEVVVVDRKLGVRYPAAIDDQNRVRIDTSSPLPAAVAGFSVEAYQPVLRADSPSAETINGRVAMVGFLGIAVTEILTNQSALQQLSSPVGAAAAAAVGLLTLAASIAPAVVGRVPAASVVASENDIFPDGPLPYTWNALAEKLNGRVAMVGTLGLILAEQFARGGAALL</sequence>
<evidence type="ECO:0000313" key="5">
    <source>
        <dbReference type="Proteomes" id="UP001165080"/>
    </source>
</evidence>
<evidence type="ECO:0000256" key="1">
    <source>
        <dbReference type="ARBA" id="ARBA00004229"/>
    </source>
</evidence>
<keyword evidence="3" id="KW-0934">Plastid</keyword>
<comment type="subcellular location">
    <subcellularLocation>
        <location evidence="1">Plastid</location>
        <location evidence="1">Chloroplast</location>
    </subcellularLocation>
</comment>
<gene>
    <name evidence="4" type="primary">PLEST003445</name>
    <name evidence="4" type="ORF">PLESTB_000649900</name>
</gene>
<dbReference type="GO" id="GO:0009507">
    <property type="term" value="C:chloroplast"/>
    <property type="evidence" value="ECO:0007669"/>
    <property type="project" value="UniProtKB-SubCell"/>
</dbReference>
<name>A0A9W6F1S2_9CHLO</name>
<reference evidence="4 5" key="1">
    <citation type="journal article" date="2023" name="Commun. Biol.">
        <title>Reorganization of the ancestral sex-determining regions during the evolution of trioecy in Pleodorina starrii.</title>
        <authorList>
            <person name="Takahashi K."/>
            <person name="Suzuki S."/>
            <person name="Kawai-Toyooka H."/>
            <person name="Yamamoto K."/>
            <person name="Hamaji T."/>
            <person name="Ootsuki R."/>
            <person name="Yamaguchi H."/>
            <person name="Kawachi M."/>
            <person name="Higashiyama T."/>
            <person name="Nozaki H."/>
        </authorList>
    </citation>
    <scope>NUCLEOTIDE SEQUENCE [LARGE SCALE GENOMIC DNA]</scope>
    <source>
        <strain evidence="4 5">NIES-4479</strain>
    </source>
</reference>
<evidence type="ECO:0000256" key="2">
    <source>
        <dbReference type="ARBA" id="ARBA00022528"/>
    </source>
</evidence>
<keyword evidence="2" id="KW-0150">Chloroplast</keyword>
<dbReference type="SUPFAM" id="SSF103511">
    <property type="entry name" value="Chlorophyll a-b binding protein"/>
    <property type="match status" value="1"/>
</dbReference>
<keyword evidence="5" id="KW-1185">Reference proteome</keyword>
<dbReference type="Gene3D" id="1.10.3460.10">
    <property type="entry name" value="Chlorophyll a/b binding protein domain"/>
    <property type="match status" value="1"/>
</dbReference>
<accession>A0A9W6F1S2</accession>
<evidence type="ECO:0000256" key="3">
    <source>
        <dbReference type="ARBA" id="ARBA00022640"/>
    </source>
</evidence>
<evidence type="ECO:0000313" key="4">
    <source>
        <dbReference type="EMBL" id="GLC52620.1"/>
    </source>
</evidence>
<comment type="caution">
    <text evidence="4">The sequence shown here is derived from an EMBL/GenBank/DDBJ whole genome shotgun (WGS) entry which is preliminary data.</text>
</comment>
<dbReference type="EMBL" id="BRXU01000006">
    <property type="protein sequence ID" value="GLC52620.1"/>
    <property type="molecule type" value="Genomic_DNA"/>
</dbReference>
<proteinExistence type="predicted"/>
<dbReference type="AlphaFoldDB" id="A0A9W6F1S2"/>
<organism evidence="4 5">
    <name type="scientific">Pleodorina starrii</name>
    <dbReference type="NCBI Taxonomy" id="330485"/>
    <lineage>
        <taxon>Eukaryota</taxon>
        <taxon>Viridiplantae</taxon>
        <taxon>Chlorophyta</taxon>
        <taxon>core chlorophytes</taxon>
        <taxon>Chlorophyceae</taxon>
        <taxon>CS clade</taxon>
        <taxon>Chlamydomonadales</taxon>
        <taxon>Volvocaceae</taxon>
        <taxon>Pleodorina</taxon>
    </lineage>
</organism>
<protein>
    <submittedName>
        <fullName evidence="4">Uncharacterized protein</fullName>
    </submittedName>
</protein>
<dbReference type="Proteomes" id="UP001165080">
    <property type="component" value="Unassembled WGS sequence"/>
</dbReference>
<dbReference type="Pfam" id="PF00504">
    <property type="entry name" value="Chloroa_b-bind"/>
    <property type="match status" value="1"/>
</dbReference>
<dbReference type="InterPro" id="IPR022796">
    <property type="entry name" value="Chloroa_b-bind"/>
</dbReference>